<reference evidence="2" key="1">
    <citation type="submission" date="2022-11" db="UniProtKB">
        <authorList>
            <consortium name="WormBaseParasite"/>
        </authorList>
    </citation>
    <scope>IDENTIFICATION</scope>
</reference>
<name>A0AC34QA28_9BILA</name>
<protein>
    <submittedName>
        <fullName evidence="2">Uncharacterized protein</fullName>
    </submittedName>
</protein>
<sequence length="354" mass="41282">MTDESSDAESLQDRIKCINLACDKLLNCLHSETAESEEKWKSLEKMYEKHVSELAESCLEFRTENAKLKHKLAENNTKINAVLNENEFLRWENGQFGLEVESLRNQLDESNLLAKELEAEVKCLQLNQAQINHLHSRRLKDELTSVRDVQTTREEHLKRKIEDLERQNGLAEMQLRSKTECLEEEMMAKNEAMKTLEQKLKMLIKENKKLNQQFNMFKKEAETEMEMLYSRETELEAELTVALETAEVIYSRKEVEDKVNVLLNEKSVKIEKCLSEIATLKTEIESLRESQGLDSDAALQKLNDKVLEIGKFRERTIFLEEELRLEKEQRQNATILLAQMGKDMKVLLKAAKQM</sequence>
<evidence type="ECO:0000313" key="2">
    <source>
        <dbReference type="WBParaSite" id="JU765_v2.g14416.t1"/>
    </source>
</evidence>
<dbReference type="WBParaSite" id="JU765_v2.g14416.t1">
    <property type="protein sequence ID" value="JU765_v2.g14416.t1"/>
    <property type="gene ID" value="JU765_v2.g14416"/>
</dbReference>
<organism evidence="1 2">
    <name type="scientific">Panagrolaimus sp. JU765</name>
    <dbReference type="NCBI Taxonomy" id="591449"/>
    <lineage>
        <taxon>Eukaryota</taxon>
        <taxon>Metazoa</taxon>
        <taxon>Ecdysozoa</taxon>
        <taxon>Nematoda</taxon>
        <taxon>Chromadorea</taxon>
        <taxon>Rhabditida</taxon>
        <taxon>Tylenchina</taxon>
        <taxon>Panagrolaimomorpha</taxon>
        <taxon>Panagrolaimoidea</taxon>
        <taxon>Panagrolaimidae</taxon>
        <taxon>Panagrolaimus</taxon>
    </lineage>
</organism>
<dbReference type="Proteomes" id="UP000887576">
    <property type="component" value="Unplaced"/>
</dbReference>
<accession>A0AC34QA28</accession>
<evidence type="ECO:0000313" key="1">
    <source>
        <dbReference type="Proteomes" id="UP000887576"/>
    </source>
</evidence>
<proteinExistence type="predicted"/>